<proteinExistence type="inferred from homology"/>
<evidence type="ECO:0000313" key="8">
    <source>
        <dbReference type="Proteomes" id="UP000503129"/>
    </source>
</evidence>
<dbReference type="Proteomes" id="UP000503129">
    <property type="component" value="Chromosome"/>
</dbReference>
<sequence length="270" mass="29486">MTANLAQTLIRAVEEADSSARLLEAVEQLSAARLEAAIPTLIAALGYNNPGAAVAAVEGLIEIGKPAVTPLIELLDGYNYGARAWAIRALAGIGDPRGLEMLLDAAKNDFSFSVRRGAARGLGTIAWEDLPPEQLQSAQTQVLETLLQVSQDHQWVVRYAAVTALQKLAIAVAISHTDWAMQIITHFDRQVESEDNLTVIARIWLAQREIQEYAVEVLDKQTAATVSTLDIDWQATLEKLYARKRQEQPLPEGDPRKFREVAAAIARANA</sequence>
<evidence type="ECO:0000256" key="4">
    <source>
        <dbReference type="ARBA" id="ARBA00022738"/>
    </source>
</evidence>
<evidence type="ECO:0000256" key="1">
    <source>
        <dbReference type="ARBA" id="ARBA00009299"/>
    </source>
</evidence>
<dbReference type="GO" id="GO:0016829">
    <property type="term" value="F:lyase activity"/>
    <property type="evidence" value="ECO:0007669"/>
    <property type="project" value="UniProtKB-KW"/>
</dbReference>
<dbReference type="Pfam" id="PF02985">
    <property type="entry name" value="HEAT"/>
    <property type="match status" value="1"/>
</dbReference>
<keyword evidence="5" id="KW-0456">Lyase</keyword>
<organism evidence="7 8">
    <name type="scientific">Brasilonema sennae CENA114</name>
    <dbReference type="NCBI Taxonomy" id="415709"/>
    <lineage>
        <taxon>Bacteria</taxon>
        <taxon>Bacillati</taxon>
        <taxon>Cyanobacteriota</taxon>
        <taxon>Cyanophyceae</taxon>
        <taxon>Nostocales</taxon>
        <taxon>Scytonemataceae</taxon>
        <taxon>Brasilonema</taxon>
        <taxon>Bromeliae group (in: Brasilonema)</taxon>
    </lineage>
</organism>
<evidence type="ECO:0000256" key="6">
    <source>
        <dbReference type="ARBA" id="ARBA00045876"/>
    </source>
</evidence>
<dbReference type="KEGG" id="bsen:DP114_05625"/>
<evidence type="ECO:0000256" key="2">
    <source>
        <dbReference type="ARBA" id="ARBA00022549"/>
    </source>
</evidence>
<keyword evidence="3" id="KW-0677">Repeat</keyword>
<dbReference type="PROSITE" id="PS50077">
    <property type="entry name" value="HEAT_REPEAT"/>
    <property type="match status" value="1"/>
</dbReference>
<reference evidence="7 8" key="1">
    <citation type="submission" date="2018-06" db="EMBL/GenBank/DDBJ databases">
        <title>Comparative genomics of Brasilonema spp. strains.</title>
        <authorList>
            <person name="Alvarenga D.O."/>
            <person name="Fiore M.F."/>
            <person name="Varani A.M."/>
        </authorList>
    </citation>
    <scope>NUCLEOTIDE SEQUENCE [LARGE SCALE GENOMIC DNA]</scope>
    <source>
        <strain evidence="7 8">CENA114</strain>
    </source>
</reference>
<gene>
    <name evidence="7" type="ORF">DP114_05625</name>
</gene>
<dbReference type="InterPro" id="IPR000357">
    <property type="entry name" value="HEAT"/>
</dbReference>
<dbReference type="InterPro" id="IPR021133">
    <property type="entry name" value="HEAT_type_2"/>
</dbReference>
<name>A0A856M8F7_9CYAN</name>
<accession>A0A856M8F7</accession>
<dbReference type="InterPro" id="IPR011989">
    <property type="entry name" value="ARM-like"/>
</dbReference>
<dbReference type="EMBL" id="CP030118">
    <property type="protein sequence ID" value="QDL07445.1"/>
    <property type="molecule type" value="Genomic_DNA"/>
</dbReference>
<comment type="similarity">
    <text evidence="1">Belongs to the CpcE/RpcE/PecE family.</text>
</comment>
<evidence type="ECO:0000313" key="7">
    <source>
        <dbReference type="EMBL" id="QDL07445.1"/>
    </source>
</evidence>
<comment type="function">
    <text evidence="6">Catalyzes the hydroxylation of the N(6)-(4-aminobutyl)-L-lysine intermediate produced by deoxyhypusine synthase/DHPS on a critical lysine of the eukaryotic translation initiation factor 5A/eIF-5A. This is the second step of the post-translational modification of that lysine into an unusual amino acid residue named hypusine. Hypusination is unique to mature eIF-5A factor and is essential for its function.</text>
</comment>
<dbReference type="InterPro" id="IPR016024">
    <property type="entry name" value="ARM-type_fold"/>
</dbReference>
<keyword evidence="4" id="KW-0605">Phycobilisome</keyword>
<dbReference type="GO" id="GO:0016491">
    <property type="term" value="F:oxidoreductase activity"/>
    <property type="evidence" value="ECO:0007669"/>
    <property type="project" value="TreeGrafter"/>
</dbReference>
<dbReference type="RefSeq" id="WP_171975656.1">
    <property type="nucleotide sequence ID" value="NZ_CAWOXK010000001.1"/>
</dbReference>
<evidence type="ECO:0000256" key="5">
    <source>
        <dbReference type="ARBA" id="ARBA00023239"/>
    </source>
</evidence>
<dbReference type="PANTHER" id="PTHR12697">
    <property type="entry name" value="PBS LYASE HEAT-LIKE PROTEIN"/>
    <property type="match status" value="1"/>
</dbReference>
<dbReference type="Gene3D" id="1.25.10.10">
    <property type="entry name" value="Leucine-rich Repeat Variant"/>
    <property type="match status" value="1"/>
</dbReference>
<dbReference type="Pfam" id="PF13646">
    <property type="entry name" value="HEAT_2"/>
    <property type="match status" value="1"/>
</dbReference>
<dbReference type="AlphaFoldDB" id="A0A856M8F7"/>
<dbReference type="PANTHER" id="PTHR12697:SF5">
    <property type="entry name" value="DEOXYHYPUSINE HYDROXYLASE"/>
    <property type="match status" value="1"/>
</dbReference>
<evidence type="ECO:0000256" key="3">
    <source>
        <dbReference type="ARBA" id="ARBA00022737"/>
    </source>
</evidence>
<keyword evidence="2" id="KW-0042">Antenna complex</keyword>
<dbReference type="SUPFAM" id="SSF48371">
    <property type="entry name" value="ARM repeat"/>
    <property type="match status" value="1"/>
</dbReference>
<keyword evidence="8" id="KW-1185">Reference proteome</keyword>
<protein>
    <submittedName>
        <fullName evidence="7">HEAT repeat domain-containing protein</fullName>
    </submittedName>
</protein>
<dbReference type="GO" id="GO:0030089">
    <property type="term" value="C:phycobilisome"/>
    <property type="evidence" value="ECO:0007669"/>
    <property type="project" value="UniProtKB-KW"/>
</dbReference>